<proteinExistence type="predicted"/>
<keyword evidence="3" id="KW-1185">Reference proteome</keyword>
<evidence type="ECO:0000313" key="3">
    <source>
        <dbReference type="Proteomes" id="UP001500390"/>
    </source>
</evidence>
<name>A0ABP8JS47_9MICO</name>
<organism evidence="2 3">
    <name type="scientific">Ornithinibacter aureus</name>
    <dbReference type="NCBI Taxonomy" id="622664"/>
    <lineage>
        <taxon>Bacteria</taxon>
        <taxon>Bacillati</taxon>
        <taxon>Actinomycetota</taxon>
        <taxon>Actinomycetes</taxon>
        <taxon>Micrococcales</taxon>
        <taxon>Intrasporangiaceae</taxon>
        <taxon>Ornithinibacter</taxon>
    </lineage>
</organism>
<evidence type="ECO:0000313" key="2">
    <source>
        <dbReference type="EMBL" id="GAA4395205.1"/>
    </source>
</evidence>
<dbReference type="EMBL" id="BAABFX010000026">
    <property type="protein sequence ID" value="GAA4395205.1"/>
    <property type="molecule type" value="Genomic_DNA"/>
</dbReference>
<sequence>MGLFSRKRNEPAPPLDTTPDSDLTFFTRPQAEQFRATVRRVLAEDGYEVTVHPDHVETDDGLEWGLWNVAAVAHNESDPTPEGWAEVIRRHFRALLAADRPSADTLSDEQYRSQLYLRLVEESSLDSLGRESFGHALSWADGVVSLPVVDLPDMVITPAEDRLRERGPMAALLDQAHRNTRALVTTEPLQIERIEHEGHWFWCVLGESMFTASLALVLPDVVERVEPGADLRDGVVFAVPFRHQLAFRVVDGATAAMDALTLMPRFAVLGFSDSPGPLSPHTYLWHDGAVSQLTHRGEDGVLNVVVGPHLGSILSVEQGGDTR</sequence>
<dbReference type="Proteomes" id="UP001500390">
    <property type="component" value="Unassembled WGS sequence"/>
</dbReference>
<comment type="caution">
    <text evidence="2">The sequence shown here is derived from an EMBL/GenBank/DDBJ whole genome shotgun (WGS) entry which is preliminary data.</text>
</comment>
<reference evidence="3" key="1">
    <citation type="journal article" date="2019" name="Int. J. Syst. Evol. Microbiol.">
        <title>The Global Catalogue of Microorganisms (GCM) 10K type strain sequencing project: providing services to taxonomists for standard genome sequencing and annotation.</title>
        <authorList>
            <consortium name="The Broad Institute Genomics Platform"/>
            <consortium name="The Broad Institute Genome Sequencing Center for Infectious Disease"/>
            <person name="Wu L."/>
            <person name="Ma J."/>
        </authorList>
    </citation>
    <scope>NUCLEOTIDE SEQUENCE [LARGE SCALE GENOMIC DNA]</scope>
    <source>
        <strain evidence="3">JCM 17738</strain>
    </source>
</reference>
<evidence type="ECO:0000256" key="1">
    <source>
        <dbReference type="SAM" id="MobiDB-lite"/>
    </source>
</evidence>
<dbReference type="RefSeq" id="WP_159900140.1">
    <property type="nucleotide sequence ID" value="NZ_BAABFX010000026.1"/>
</dbReference>
<gene>
    <name evidence="2" type="ORF">GCM10023153_17020</name>
</gene>
<accession>A0ABP8JS47</accession>
<protein>
    <submittedName>
        <fullName evidence="2">Uncharacterized protein</fullName>
    </submittedName>
</protein>
<feature type="region of interest" description="Disordered" evidence="1">
    <location>
        <begin position="1"/>
        <end position="22"/>
    </location>
</feature>